<dbReference type="Gene3D" id="3.40.30.10">
    <property type="entry name" value="Glutaredoxin"/>
    <property type="match status" value="1"/>
</dbReference>
<evidence type="ECO:0000313" key="2">
    <source>
        <dbReference type="Proteomes" id="UP000198348"/>
    </source>
</evidence>
<evidence type="ECO:0000313" key="1">
    <source>
        <dbReference type="EMBL" id="SNR44694.1"/>
    </source>
</evidence>
<reference evidence="1 2" key="1">
    <citation type="submission" date="2017-06" db="EMBL/GenBank/DDBJ databases">
        <authorList>
            <person name="Kim H.J."/>
            <person name="Triplett B.A."/>
        </authorList>
    </citation>
    <scope>NUCLEOTIDE SEQUENCE [LARGE SCALE GENOMIC DNA]</scope>
    <source>
        <strain evidence="1 2">DSM 45207</strain>
    </source>
</reference>
<dbReference type="Proteomes" id="UP000198348">
    <property type="component" value="Unassembled WGS sequence"/>
</dbReference>
<dbReference type="AlphaFoldDB" id="A0A238WEJ0"/>
<protein>
    <submittedName>
        <fullName evidence="1">AhpC/TSA antioxidant enzyme</fullName>
    </submittedName>
</protein>
<sequence>MLPYQGEFPFAVLADPDRELYSRFGVESSPRSNLHPRAWSTPLKWQSWSVVVRGVRAGGKVGPQGESMTGLPADFLIDSGGRVLAAQYGSHANDQWSVDELLQLARTVRKP</sequence>
<dbReference type="InterPro" id="IPR032801">
    <property type="entry name" value="PXL2A/B/C"/>
</dbReference>
<keyword evidence="2" id="KW-1185">Reference proteome</keyword>
<name>A0A238WEJ0_9PSEU</name>
<proteinExistence type="predicted"/>
<organism evidence="1 2">
    <name type="scientific">Haloechinothrix alba</name>
    <dbReference type="NCBI Taxonomy" id="664784"/>
    <lineage>
        <taxon>Bacteria</taxon>
        <taxon>Bacillati</taxon>
        <taxon>Actinomycetota</taxon>
        <taxon>Actinomycetes</taxon>
        <taxon>Pseudonocardiales</taxon>
        <taxon>Pseudonocardiaceae</taxon>
        <taxon>Haloechinothrix</taxon>
    </lineage>
</organism>
<accession>A0A238WEJ0</accession>
<dbReference type="SUPFAM" id="SSF52833">
    <property type="entry name" value="Thioredoxin-like"/>
    <property type="match status" value="1"/>
</dbReference>
<gene>
    <name evidence="1" type="ORF">SAMN06265360_10671</name>
</gene>
<dbReference type="InterPro" id="IPR036249">
    <property type="entry name" value="Thioredoxin-like_sf"/>
</dbReference>
<dbReference type="EMBL" id="FZNW01000006">
    <property type="protein sequence ID" value="SNR44694.1"/>
    <property type="molecule type" value="Genomic_DNA"/>
</dbReference>
<dbReference type="Pfam" id="PF13911">
    <property type="entry name" value="AhpC-TSA_2"/>
    <property type="match status" value="1"/>
</dbReference>